<evidence type="ECO:0000313" key="9">
    <source>
        <dbReference type="Proteomes" id="UP000761380"/>
    </source>
</evidence>
<dbReference type="AlphaFoldDB" id="A0A927WM65"/>
<comment type="caution">
    <text evidence="8">The sequence shown here is derived from an EMBL/GenBank/DDBJ whole genome shotgun (WGS) entry which is preliminary data.</text>
</comment>
<dbReference type="PROSITE" id="PS51898">
    <property type="entry name" value="TYR_RECOMBINASE"/>
    <property type="match status" value="1"/>
</dbReference>
<dbReference type="CDD" id="cd01189">
    <property type="entry name" value="INT_ICEBs1_C_like"/>
    <property type="match status" value="1"/>
</dbReference>
<evidence type="ECO:0000256" key="4">
    <source>
        <dbReference type="ARBA" id="ARBA00023172"/>
    </source>
</evidence>
<protein>
    <submittedName>
        <fullName evidence="8">Site-specific integrase</fullName>
    </submittedName>
</protein>
<dbReference type="InterPro" id="IPR011010">
    <property type="entry name" value="DNA_brk_join_enz"/>
</dbReference>
<gene>
    <name evidence="8" type="ORF">E7201_00260</name>
</gene>
<dbReference type="SUPFAM" id="SSF56349">
    <property type="entry name" value="DNA breaking-rejoining enzymes"/>
    <property type="match status" value="1"/>
</dbReference>
<dbReference type="EMBL" id="SVBY01000002">
    <property type="protein sequence ID" value="MBE6091603.1"/>
    <property type="molecule type" value="Genomic_DNA"/>
</dbReference>
<sequence length="386" mass="44192">MHIEFYEFFVILGGISMPRKGDNIYKRKDGRWEGRFVKGRTNGRTIFGSVFGKTRRETKAKLAVAQYEWQEGLLEAKRHRTKLEGVSDAWLQESEAFLKESTIAKYRDYLRCYICPRFGKMDMGNISDEMLSAFCISLLEKGGANCQGLSTKTVSEIFRVMKQLRKFAMSRKISVGYQADCLAIRQKTKPLRVFSPMEREKLQAYLEASNRRSHLGILLCLSTGIRLGELCALTWDDISLDEQKLYVRRTLQRIRDHEGRCAKTKIVITPPKSDCSIRTIPLPRKLCSALAPTRRPGAFFLTGDTEKFVEPRTMQNHFKAVLVAIGIADANFHALRHTFATQCVEADFDVKCLSELLGHSDVSITLNRYVHPTMELKRQNMEKLLS</sequence>
<dbReference type="Pfam" id="PF14659">
    <property type="entry name" value="Phage_int_SAM_3"/>
    <property type="match status" value="1"/>
</dbReference>
<dbReference type="GO" id="GO:0006310">
    <property type="term" value="P:DNA recombination"/>
    <property type="evidence" value="ECO:0007669"/>
    <property type="project" value="UniProtKB-KW"/>
</dbReference>
<reference evidence="8" key="1">
    <citation type="submission" date="2019-04" db="EMBL/GenBank/DDBJ databases">
        <title>Evolution of Biomass-Degrading Anaerobic Consortia Revealed by Metagenomics.</title>
        <authorList>
            <person name="Peng X."/>
        </authorList>
    </citation>
    <scope>NUCLEOTIDE SEQUENCE</scope>
    <source>
        <strain evidence="8">SIG240</strain>
    </source>
</reference>
<evidence type="ECO:0000256" key="2">
    <source>
        <dbReference type="ARBA" id="ARBA00022908"/>
    </source>
</evidence>
<evidence type="ECO:0000256" key="1">
    <source>
        <dbReference type="ARBA" id="ARBA00008857"/>
    </source>
</evidence>
<dbReference type="PANTHER" id="PTHR30349">
    <property type="entry name" value="PHAGE INTEGRASE-RELATED"/>
    <property type="match status" value="1"/>
</dbReference>
<dbReference type="Pfam" id="PF00589">
    <property type="entry name" value="Phage_integrase"/>
    <property type="match status" value="1"/>
</dbReference>
<feature type="domain" description="Core-binding (CB)" evidence="7">
    <location>
        <begin position="81"/>
        <end position="169"/>
    </location>
</feature>
<accession>A0A927WM65</accession>
<evidence type="ECO:0000256" key="3">
    <source>
        <dbReference type="ARBA" id="ARBA00023125"/>
    </source>
</evidence>
<dbReference type="InterPro" id="IPR013762">
    <property type="entry name" value="Integrase-like_cat_sf"/>
</dbReference>
<evidence type="ECO:0000259" key="6">
    <source>
        <dbReference type="PROSITE" id="PS51898"/>
    </source>
</evidence>
<dbReference type="Gene3D" id="1.10.443.10">
    <property type="entry name" value="Intergrase catalytic core"/>
    <property type="match status" value="1"/>
</dbReference>
<evidence type="ECO:0000313" key="8">
    <source>
        <dbReference type="EMBL" id="MBE6091603.1"/>
    </source>
</evidence>
<dbReference type="InterPro" id="IPR004107">
    <property type="entry name" value="Integrase_SAM-like_N"/>
</dbReference>
<dbReference type="Proteomes" id="UP000761380">
    <property type="component" value="Unassembled WGS sequence"/>
</dbReference>
<dbReference type="InterPro" id="IPR050090">
    <property type="entry name" value="Tyrosine_recombinase_XerCD"/>
</dbReference>
<keyword evidence="4" id="KW-0233">DNA recombination</keyword>
<comment type="similarity">
    <text evidence="1">Belongs to the 'phage' integrase family.</text>
</comment>
<proteinExistence type="inferred from homology"/>
<evidence type="ECO:0000256" key="5">
    <source>
        <dbReference type="PROSITE-ProRule" id="PRU01248"/>
    </source>
</evidence>
<dbReference type="PANTHER" id="PTHR30349:SF64">
    <property type="entry name" value="PROPHAGE INTEGRASE INTD-RELATED"/>
    <property type="match status" value="1"/>
</dbReference>
<keyword evidence="2" id="KW-0229">DNA integration</keyword>
<evidence type="ECO:0000259" key="7">
    <source>
        <dbReference type="PROSITE" id="PS51900"/>
    </source>
</evidence>
<dbReference type="PROSITE" id="PS51900">
    <property type="entry name" value="CB"/>
    <property type="match status" value="1"/>
</dbReference>
<dbReference type="GO" id="GO:0015074">
    <property type="term" value="P:DNA integration"/>
    <property type="evidence" value="ECO:0007669"/>
    <property type="project" value="UniProtKB-KW"/>
</dbReference>
<dbReference type="InterPro" id="IPR002104">
    <property type="entry name" value="Integrase_catalytic"/>
</dbReference>
<feature type="domain" description="Tyr recombinase" evidence="6">
    <location>
        <begin position="192"/>
        <end position="382"/>
    </location>
</feature>
<name>A0A927WM65_SELRU</name>
<dbReference type="InterPro" id="IPR044068">
    <property type="entry name" value="CB"/>
</dbReference>
<dbReference type="GO" id="GO:0003677">
    <property type="term" value="F:DNA binding"/>
    <property type="evidence" value="ECO:0007669"/>
    <property type="project" value="UniProtKB-UniRule"/>
</dbReference>
<organism evidence="8 9">
    <name type="scientific">Selenomonas ruminantium</name>
    <dbReference type="NCBI Taxonomy" id="971"/>
    <lineage>
        <taxon>Bacteria</taxon>
        <taxon>Bacillati</taxon>
        <taxon>Bacillota</taxon>
        <taxon>Negativicutes</taxon>
        <taxon>Selenomonadales</taxon>
        <taxon>Selenomonadaceae</taxon>
        <taxon>Selenomonas</taxon>
    </lineage>
</organism>
<keyword evidence="3 5" id="KW-0238">DNA-binding</keyword>
<dbReference type="InterPro" id="IPR010998">
    <property type="entry name" value="Integrase_recombinase_N"/>
</dbReference>
<dbReference type="Gene3D" id="1.10.150.130">
    <property type="match status" value="1"/>
</dbReference>